<evidence type="ECO:0000256" key="5">
    <source>
        <dbReference type="ARBA" id="ARBA00023136"/>
    </source>
</evidence>
<feature type="transmembrane region" description="Helical" evidence="6">
    <location>
        <begin position="109"/>
        <end position="134"/>
    </location>
</feature>
<feature type="transmembrane region" description="Helical" evidence="6">
    <location>
        <begin position="233"/>
        <end position="254"/>
    </location>
</feature>
<dbReference type="Pfam" id="PF03553">
    <property type="entry name" value="Na_H_antiporter"/>
    <property type="match status" value="1"/>
</dbReference>
<evidence type="ECO:0000256" key="4">
    <source>
        <dbReference type="ARBA" id="ARBA00022989"/>
    </source>
</evidence>
<protein>
    <submittedName>
        <fullName evidence="8">Sodium:proton antiporter</fullName>
    </submittedName>
</protein>
<evidence type="ECO:0000259" key="7">
    <source>
        <dbReference type="Pfam" id="PF03553"/>
    </source>
</evidence>
<evidence type="ECO:0000313" key="9">
    <source>
        <dbReference type="Proteomes" id="UP001142610"/>
    </source>
</evidence>
<feature type="transmembrane region" description="Helical" evidence="6">
    <location>
        <begin position="266"/>
        <end position="286"/>
    </location>
</feature>
<dbReference type="GO" id="GO:0005886">
    <property type="term" value="C:plasma membrane"/>
    <property type="evidence" value="ECO:0007669"/>
    <property type="project" value="UniProtKB-SubCell"/>
</dbReference>
<evidence type="ECO:0000256" key="6">
    <source>
        <dbReference type="SAM" id="Phobius"/>
    </source>
</evidence>
<feature type="domain" description="Na+/H+ antiporter NhaC-like C-terminal" evidence="7">
    <location>
        <begin position="182"/>
        <end position="446"/>
    </location>
</feature>
<reference evidence="8" key="1">
    <citation type="submission" date="2022-07" db="EMBL/GenBank/DDBJ databases">
        <title>Parvularcula maris sp. nov., an algicidal bacterium isolated from seawater.</title>
        <authorList>
            <person name="Li F."/>
        </authorList>
    </citation>
    <scope>NUCLEOTIDE SEQUENCE</scope>
    <source>
        <strain evidence="8">BGMRC 0090</strain>
    </source>
</reference>
<feature type="transmembrane region" description="Helical" evidence="6">
    <location>
        <begin position="364"/>
        <end position="383"/>
    </location>
</feature>
<name>A0A9X2LAS4_9PROT</name>
<sequence length="452" mass="46185">MELLTLLPPLLALALAFATRNVVLSLIAGLAASELLILQGNPLLTFPALVQRIVEVVTSPGDAQILLFCLLVGGLIGLMRSSGGIAATVERLVRSGAASTPRRASLATALAGVLLFIETNVSLLTSGILGRPLFDRLNMSRERLAYIIDSTCAPVSVLILLNGWGAYALGLVSPYVEDGAVGVVAGSIGLNFYAILTLVLVFFTAWSGRLFGPLKTASTTAPVSADGQAEPTLARYMIIPSSVMVFGAVGFMLWSGGGNLLEGDGAQSVLLSVSLAVAVLLIMLTLSPTFKGRKLGEITFDGIAELLPATTVILLALALGDSLRALGTGEFIAQLATAFPAPFAFPALIFLAAAATSFSVGTSWGTYGILIPVAMPLALASGIPPSLMLAAVLGGGVFGDHASPISDTTVISSLAAGCDHVDHVRTQLPYALAAAGAATVLYLVAGALSVTG</sequence>
<evidence type="ECO:0000313" key="8">
    <source>
        <dbReference type="EMBL" id="MCQ8186214.1"/>
    </source>
</evidence>
<feature type="transmembrane region" description="Helical" evidence="6">
    <location>
        <begin position="190"/>
        <end position="212"/>
    </location>
</feature>
<keyword evidence="2" id="KW-1003">Cell membrane</keyword>
<keyword evidence="5 6" id="KW-0472">Membrane</keyword>
<dbReference type="AlphaFoldDB" id="A0A9X2LAS4"/>
<feature type="transmembrane region" description="Helical" evidence="6">
    <location>
        <begin position="331"/>
        <end position="352"/>
    </location>
</feature>
<evidence type="ECO:0000256" key="1">
    <source>
        <dbReference type="ARBA" id="ARBA00004651"/>
    </source>
</evidence>
<comment type="subcellular location">
    <subcellularLocation>
        <location evidence="1">Cell membrane</location>
        <topology evidence="1">Multi-pass membrane protein</topology>
    </subcellularLocation>
</comment>
<proteinExistence type="predicted"/>
<comment type="caution">
    <text evidence="8">The sequence shown here is derived from an EMBL/GenBank/DDBJ whole genome shotgun (WGS) entry which is preliminary data.</text>
</comment>
<feature type="transmembrane region" description="Helical" evidence="6">
    <location>
        <begin position="65"/>
        <end position="89"/>
    </location>
</feature>
<evidence type="ECO:0000256" key="3">
    <source>
        <dbReference type="ARBA" id="ARBA00022692"/>
    </source>
</evidence>
<feature type="transmembrane region" description="Helical" evidence="6">
    <location>
        <begin position="298"/>
        <end position="319"/>
    </location>
</feature>
<keyword evidence="4 6" id="KW-1133">Transmembrane helix</keyword>
<feature type="transmembrane region" description="Helical" evidence="6">
    <location>
        <begin position="430"/>
        <end position="450"/>
    </location>
</feature>
<dbReference type="PANTHER" id="PTHR43478:SF1">
    <property type="entry name" value="NA+_H+ ANTIPORTER NHAC-LIKE C-TERMINAL DOMAIN-CONTAINING PROTEIN"/>
    <property type="match status" value="1"/>
</dbReference>
<evidence type="ECO:0000256" key="2">
    <source>
        <dbReference type="ARBA" id="ARBA00022475"/>
    </source>
</evidence>
<feature type="transmembrane region" description="Helical" evidence="6">
    <location>
        <begin position="146"/>
        <end position="170"/>
    </location>
</feature>
<gene>
    <name evidence="8" type="ORF">NOG11_12570</name>
</gene>
<dbReference type="Proteomes" id="UP001142610">
    <property type="component" value="Unassembled WGS sequence"/>
</dbReference>
<dbReference type="EMBL" id="JANIBC010000014">
    <property type="protein sequence ID" value="MCQ8186214.1"/>
    <property type="molecule type" value="Genomic_DNA"/>
</dbReference>
<dbReference type="PANTHER" id="PTHR43478">
    <property type="entry name" value="NA+/H+ ANTIPORTER-RELATED"/>
    <property type="match status" value="1"/>
</dbReference>
<organism evidence="8 9">
    <name type="scientific">Parvularcula maris</name>
    <dbReference type="NCBI Taxonomy" id="2965077"/>
    <lineage>
        <taxon>Bacteria</taxon>
        <taxon>Pseudomonadati</taxon>
        <taxon>Pseudomonadota</taxon>
        <taxon>Alphaproteobacteria</taxon>
        <taxon>Parvularculales</taxon>
        <taxon>Parvularculaceae</taxon>
        <taxon>Parvularcula</taxon>
    </lineage>
</organism>
<keyword evidence="9" id="KW-1185">Reference proteome</keyword>
<keyword evidence="3 6" id="KW-0812">Transmembrane</keyword>
<dbReference type="InterPro" id="IPR018461">
    <property type="entry name" value="Na/H_Antiport_NhaC-like_C"/>
</dbReference>
<dbReference type="RefSeq" id="WP_256620111.1">
    <property type="nucleotide sequence ID" value="NZ_JANIBC010000014.1"/>
</dbReference>
<accession>A0A9X2LAS4</accession>